<dbReference type="GO" id="GO:0004672">
    <property type="term" value="F:protein kinase activity"/>
    <property type="evidence" value="ECO:0007669"/>
    <property type="project" value="InterPro"/>
</dbReference>
<gene>
    <name evidence="3" type="ORF">PCAR00345_LOCUS8577</name>
</gene>
<feature type="domain" description="Protein kinase" evidence="1">
    <location>
        <begin position="10"/>
        <end position="311"/>
    </location>
</feature>
<dbReference type="PROSITE" id="PS50011">
    <property type="entry name" value="PROTEIN_KINASE_DOM"/>
    <property type="match status" value="1"/>
</dbReference>
<dbReference type="InterPro" id="IPR008271">
    <property type="entry name" value="Ser/Thr_kinase_AS"/>
</dbReference>
<dbReference type="GO" id="GO:0005524">
    <property type="term" value="F:ATP binding"/>
    <property type="evidence" value="ECO:0007669"/>
    <property type="project" value="InterPro"/>
</dbReference>
<dbReference type="InterPro" id="IPR036457">
    <property type="entry name" value="PPM-type-like_dom_sf"/>
</dbReference>
<dbReference type="Pfam" id="PF00069">
    <property type="entry name" value="Pkinase"/>
    <property type="match status" value="1"/>
</dbReference>
<sequence length="645" mass="68700">MVATITLASLTRTQSLHTSPSSEVYAAGMKSALPAETPGELNNLVDTSVVVKRTKITCSADIARFERERDLLERCAHPRIATLLGIISSAPTYALVMPHYARGALFGILHASGEVLTAQAKAIVLSDVSEAVCHLHSIGVLHRDIKTDNILVQADGRAVLTDLNASELESNITSDIVVQARPTGGFFKQFVVGTLPYMAPELLRSVRGAAYTRACDVYSFAIVMNEVATQRVPYADSLTDQVQLHTILEARYNHDSLTAGITAKGLRPIRSEAAAAPWDALCALTERCWHDTPAQRPAAAEVLTALKHMFEPMLTAGFDFFEPRCTAAEMEQTENTYAAEISAVSSNECTPAADAGGAGEALANGSSVAPIVILAKKLQVVGEPTRRAAVESTAGRRGLDRMEDRSVLQSHGGLTAIAVFDGHNGDAAAEFCSKQLLPMVALHWPEEEAVAAACDALKHAFPRLNDSFLASNCADESGCTALAALSFADQLVVANAGDCQCKLWRGDSLVNLTTEHIAENTAERERVIAGGGSVSATSDGKLRVGGVIQVTRCIGDRGLRRLGLTADPEVRRIRLGAADRAVILASDGLWDVMPDARVLHCLAHTAQSPDMLAKRLLFDAMERGTSDNVTVAVLMIDNAGDSADK</sequence>
<dbReference type="GO" id="GO:0004722">
    <property type="term" value="F:protein serine/threonine phosphatase activity"/>
    <property type="evidence" value="ECO:0007669"/>
    <property type="project" value="InterPro"/>
</dbReference>
<name>A0A7S4B7T5_CHRCT</name>
<organism evidence="3">
    <name type="scientific">Chrysotila carterae</name>
    <name type="common">Marine alga</name>
    <name type="synonym">Syracosphaera carterae</name>
    <dbReference type="NCBI Taxonomy" id="13221"/>
    <lineage>
        <taxon>Eukaryota</taxon>
        <taxon>Haptista</taxon>
        <taxon>Haptophyta</taxon>
        <taxon>Prymnesiophyceae</taxon>
        <taxon>Isochrysidales</taxon>
        <taxon>Isochrysidaceae</taxon>
        <taxon>Chrysotila</taxon>
    </lineage>
</organism>
<dbReference type="InterPro" id="IPR000719">
    <property type="entry name" value="Prot_kinase_dom"/>
</dbReference>
<dbReference type="PANTHER" id="PTHR47992">
    <property type="entry name" value="PROTEIN PHOSPHATASE"/>
    <property type="match status" value="1"/>
</dbReference>
<dbReference type="PROSITE" id="PS51746">
    <property type="entry name" value="PPM_2"/>
    <property type="match status" value="1"/>
</dbReference>
<evidence type="ECO:0000259" key="2">
    <source>
        <dbReference type="PROSITE" id="PS51746"/>
    </source>
</evidence>
<accession>A0A7S4B7T5</accession>
<dbReference type="SMART" id="SM00331">
    <property type="entry name" value="PP2C_SIG"/>
    <property type="match status" value="1"/>
</dbReference>
<evidence type="ECO:0008006" key="4">
    <source>
        <dbReference type="Google" id="ProtNLM"/>
    </source>
</evidence>
<dbReference type="Gene3D" id="3.60.40.10">
    <property type="entry name" value="PPM-type phosphatase domain"/>
    <property type="match status" value="1"/>
</dbReference>
<dbReference type="InterPro" id="IPR001932">
    <property type="entry name" value="PPM-type_phosphatase-like_dom"/>
</dbReference>
<dbReference type="SMART" id="SM00332">
    <property type="entry name" value="PP2Cc"/>
    <property type="match status" value="1"/>
</dbReference>
<dbReference type="SUPFAM" id="SSF81606">
    <property type="entry name" value="PP2C-like"/>
    <property type="match status" value="1"/>
</dbReference>
<evidence type="ECO:0000313" key="3">
    <source>
        <dbReference type="EMBL" id="CAE0755983.1"/>
    </source>
</evidence>
<dbReference type="EMBL" id="HBIZ01014068">
    <property type="protein sequence ID" value="CAE0755983.1"/>
    <property type="molecule type" value="Transcribed_RNA"/>
</dbReference>
<dbReference type="CDD" id="cd00143">
    <property type="entry name" value="PP2Cc"/>
    <property type="match status" value="1"/>
</dbReference>
<evidence type="ECO:0000259" key="1">
    <source>
        <dbReference type="PROSITE" id="PS50011"/>
    </source>
</evidence>
<proteinExistence type="predicted"/>
<dbReference type="Gene3D" id="1.10.510.10">
    <property type="entry name" value="Transferase(Phosphotransferase) domain 1"/>
    <property type="match status" value="1"/>
</dbReference>
<dbReference type="SUPFAM" id="SSF56112">
    <property type="entry name" value="Protein kinase-like (PK-like)"/>
    <property type="match status" value="1"/>
</dbReference>
<dbReference type="PROSITE" id="PS00108">
    <property type="entry name" value="PROTEIN_KINASE_ST"/>
    <property type="match status" value="1"/>
</dbReference>
<dbReference type="AlphaFoldDB" id="A0A7S4B7T5"/>
<dbReference type="InterPro" id="IPR011009">
    <property type="entry name" value="Kinase-like_dom_sf"/>
</dbReference>
<feature type="domain" description="PPM-type phosphatase" evidence="2">
    <location>
        <begin position="387"/>
        <end position="636"/>
    </location>
</feature>
<dbReference type="SMART" id="SM00220">
    <property type="entry name" value="S_TKc"/>
    <property type="match status" value="1"/>
</dbReference>
<reference evidence="3" key="1">
    <citation type="submission" date="2021-01" db="EMBL/GenBank/DDBJ databases">
        <authorList>
            <person name="Corre E."/>
            <person name="Pelletier E."/>
            <person name="Niang G."/>
            <person name="Scheremetjew M."/>
            <person name="Finn R."/>
            <person name="Kale V."/>
            <person name="Holt S."/>
            <person name="Cochrane G."/>
            <person name="Meng A."/>
            <person name="Brown T."/>
            <person name="Cohen L."/>
        </authorList>
    </citation>
    <scope>NUCLEOTIDE SEQUENCE</scope>
    <source>
        <strain evidence="3">CCMP645</strain>
    </source>
</reference>
<dbReference type="InterPro" id="IPR015655">
    <property type="entry name" value="PP2C"/>
</dbReference>
<protein>
    <recommendedName>
        <fullName evidence="4">Protein kinase domain-containing protein</fullName>
    </recommendedName>
</protein>
<dbReference type="Pfam" id="PF00481">
    <property type="entry name" value="PP2C"/>
    <property type="match status" value="1"/>
</dbReference>